<proteinExistence type="predicted"/>
<reference evidence="3 4" key="1">
    <citation type="submission" date="2017-06" db="EMBL/GenBank/DDBJ databases">
        <title>Azoarcus.</title>
        <authorList>
            <person name="Woo J.-H."/>
            <person name="Kim H.-S."/>
        </authorList>
    </citation>
    <scope>NUCLEOTIDE SEQUENCE [LARGE SCALE GENOMIC DNA]</scope>
    <source>
        <strain evidence="3 4">TSPY31</strain>
    </source>
</reference>
<accession>A0A2U8GKU7</accession>
<protein>
    <submittedName>
        <fullName evidence="3">Uncharacterized protein</fullName>
    </submittedName>
</protein>
<feature type="region of interest" description="Disordered" evidence="1">
    <location>
        <begin position="171"/>
        <end position="209"/>
    </location>
</feature>
<feature type="transmembrane region" description="Helical" evidence="2">
    <location>
        <begin position="56"/>
        <end position="75"/>
    </location>
</feature>
<evidence type="ECO:0000313" key="3">
    <source>
        <dbReference type="EMBL" id="AWI74074.1"/>
    </source>
</evidence>
<keyword evidence="2" id="KW-1133">Transmembrane helix</keyword>
<dbReference type="KEGG" id="acom:CEW83_01585"/>
<dbReference type="RefSeq" id="WP_108947782.1">
    <property type="nucleotide sequence ID" value="NZ_CP022187.1"/>
</dbReference>
<name>A0A2U8GKU7_9RHOO</name>
<sequence>MTKKWIGGGESGPALVASGTRASSAAPFSILDGLSPPPRVSACEARWRVLPGAARGLLALVLLALAFWLGMIYVVSGDEGTRLPDEGAAAADRVVSAVAGDDCRTTVPAGAARIAGATAACAPAATCDPQSPVVDGGVATIRALPVTPAVDDTRLPGASAVSGLKAAAATENGSAAKRARQGAEQKRSAGKKAEKKTDKKAVAGARASRRDHDVDIIVAIVEATRPAR</sequence>
<gene>
    <name evidence="3" type="ORF">CEW83_01585</name>
</gene>
<evidence type="ECO:0000313" key="4">
    <source>
        <dbReference type="Proteomes" id="UP000244930"/>
    </source>
</evidence>
<dbReference type="Proteomes" id="UP000244930">
    <property type="component" value="Chromosome"/>
</dbReference>
<feature type="compositionally biased region" description="Basic and acidic residues" evidence="1">
    <location>
        <begin position="181"/>
        <end position="201"/>
    </location>
</feature>
<dbReference type="EMBL" id="CP022187">
    <property type="protein sequence ID" value="AWI74074.1"/>
    <property type="molecule type" value="Genomic_DNA"/>
</dbReference>
<evidence type="ECO:0000256" key="1">
    <source>
        <dbReference type="SAM" id="MobiDB-lite"/>
    </source>
</evidence>
<keyword evidence="2" id="KW-0472">Membrane</keyword>
<organism evidence="3 4">
    <name type="scientific">Parazoarcus communis</name>
    <dbReference type="NCBI Taxonomy" id="41977"/>
    <lineage>
        <taxon>Bacteria</taxon>
        <taxon>Pseudomonadati</taxon>
        <taxon>Pseudomonadota</taxon>
        <taxon>Betaproteobacteria</taxon>
        <taxon>Rhodocyclales</taxon>
        <taxon>Zoogloeaceae</taxon>
        <taxon>Parazoarcus</taxon>
    </lineage>
</organism>
<keyword evidence="2" id="KW-0812">Transmembrane</keyword>
<evidence type="ECO:0000256" key="2">
    <source>
        <dbReference type="SAM" id="Phobius"/>
    </source>
</evidence>
<keyword evidence="4" id="KW-1185">Reference proteome</keyword>
<dbReference type="AlphaFoldDB" id="A0A2U8GKU7"/>